<reference evidence="4" key="2">
    <citation type="submission" date="2018-07" db="EMBL/GenBank/DDBJ databases">
        <authorList>
            <person name="Quirk P.G."/>
            <person name="Krulwich T.A."/>
        </authorList>
    </citation>
    <scope>NUCLEOTIDE SEQUENCE</scope>
</reference>
<dbReference type="SUPFAM" id="SSF46938">
    <property type="entry name" value="CRAL/TRIO N-terminal domain"/>
    <property type="match status" value="1"/>
</dbReference>
<evidence type="ECO:0000256" key="1">
    <source>
        <dbReference type="SAM" id="MobiDB-lite"/>
    </source>
</evidence>
<reference evidence="3" key="1">
    <citation type="submission" date="2018-04" db="EMBL/GenBank/DDBJ databases">
        <authorList>
            <person name="Go L.Y."/>
            <person name="Mitchell J.A."/>
        </authorList>
    </citation>
    <scope>NUCLEOTIDE SEQUENCE</scope>
    <source>
        <tissue evidence="3">Whole organism</tissue>
    </source>
</reference>
<evidence type="ECO:0000313" key="3">
    <source>
        <dbReference type="EMBL" id="SSX02315.1"/>
    </source>
</evidence>
<dbReference type="InterPro" id="IPR001251">
    <property type="entry name" value="CRAL-TRIO_dom"/>
</dbReference>
<dbReference type="PANTHER" id="PTHR10174:SF216">
    <property type="entry name" value="CRAL-TRIO DOMAIN-CONTAINING PROTEIN-RELATED"/>
    <property type="match status" value="1"/>
</dbReference>
<dbReference type="InterPro" id="IPR036865">
    <property type="entry name" value="CRAL-TRIO_dom_sf"/>
</dbReference>
<feature type="compositionally biased region" description="Polar residues" evidence="1">
    <location>
        <begin position="306"/>
        <end position="319"/>
    </location>
</feature>
<dbReference type="InterPro" id="IPR011074">
    <property type="entry name" value="CRAL/TRIO_N_dom"/>
</dbReference>
<sequence>MRTSTVRPLPPDLKSKAFNELNETDDRIQSDLIILKDWLSKCQYINSCMDDQFLIGFLRGSKFSIEKAKEKLDMYYSSRYIAPEIYPKDKMKNPKIFEILKQGISIPLPQVEHPAAPRVVIIRAGLFNPETVHITEVFQMAVMMYAIMLLEDDNFVVSGLVNIVDMKGISPMQMSQFTPKLIEKLIFITQDALPVRQRAFHFLNLPPGLTTVLNMFKNLMNAKNKGRYKDSSLQIEVHGTKLEKLHKFIPKSILPVEYGGDSLSIDELMQIWEDKFKKYEKFFLEDENYGTDESKRPGGPRKKSNNETMVGTFRQLSVD</sequence>
<dbReference type="PANTHER" id="PTHR10174">
    <property type="entry name" value="ALPHA-TOCOPHEROL TRANSFER PROTEIN-RELATED"/>
    <property type="match status" value="1"/>
</dbReference>
<dbReference type="SMART" id="SM00516">
    <property type="entry name" value="SEC14"/>
    <property type="match status" value="1"/>
</dbReference>
<gene>
    <name evidence="4" type="primary">CSON007324</name>
</gene>
<evidence type="ECO:0000259" key="2">
    <source>
        <dbReference type="PROSITE" id="PS50191"/>
    </source>
</evidence>
<proteinExistence type="predicted"/>
<dbReference type="EMBL" id="UFQS01000278">
    <property type="protein sequence ID" value="SSX02315.1"/>
    <property type="molecule type" value="Genomic_DNA"/>
</dbReference>
<dbReference type="EMBL" id="UFQT01000278">
    <property type="protein sequence ID" value="SSX22690.1"/>
    <property type="molecule type" value="Genomic_DNA"/>
</dbReference>
<dbReference type="CDD" id="cd00170">
    <property type="entry name" value="SEC14"/>
    <property type="match status" value="1"/>
</dbReference>
<feature type="region of interest" description="Disordered" evidence="1">
    <location>
        <begin position="289"/>
        <end position="319"/>
    </location>
</feature>
<dbReference type="Gene3D" id="1.10.8.20">
    <property type="entry name" value="N-terminal domain of phosphatidylinositol transfer protein sec14p"/>
    <property type="match status" value="1"/>
</dbReference>
<dbReference type="SUPFAM" id="SSF52087">
    <property type="entry name" value="CRAL/TRIO domain"/>
    <property type="match status" value="1"/>
</dbReference>
<protein>
    <submittedName>
        <fullName evidence="4">CSON007324 protein</fullName>
    </submittedName>
</protein>
<dbReference type="SMART" id="SM01100">
    <property type="entry name" value="CRAL_TRIO_N"/>
    <property type="match status" value="1"/>
</dbReference>
<organism evidence="4">
    <name type="scientific">Culicoides sonorensis</name>
    <name type="common">Biting midge</name>
    <dbReference type="NCBI Taxonomy" id="179676"/>
    <lineage>
        <taxon>Eukaryota</taxon>
        <taxon>Metazoa</taxon>
        <taxon>Ecdysozoa</taxon>
        <taxon>Arthropoda</taxon>
        <taxon>Hexapoda</taxon>
        <taxon>Insecta</taxon>
        <taxon>Pterygota</taxon>
        <taxon>Neoptera</taxon>
        <taxon>Endopterygota</taxon>
        <taxon>Diptera</taxon>
        <taxon>Nematocera</taxon>
        <taxon>Chironomoidea</taxon>
        <taxon>Ceratopogonidae</taxon>
        <taxon>Ceratopogoninae</taxon>
        <taxon>Culicoides</taxon>
        <taxon>Monoculicoides</taxon>
    </lineage>
</organism>
<dbReference type="OMA" id="IRMATYD"/>
<dbReference type="VEuPathDB" id="VectorBase:CSON007324"/>
<dbReference type="Gene3D" id="3.40.525.10">
    <property type="entry name" value="CRAL-TRIO lipid binding domain"/>
    <property type="match status" value="1"/>
</dbReference>
<dbReference type="PROSITE" id="PS50191">
    <property type="entry name" value="CRAL_TRIO"/>
    <property type="match status" value="1"/>
</dbReference>
<feature type="domain" description="CRAL-TRIO" evidence="2">
    <location>
        <begin position="93"/>
        <end position="266"/>
    </location>
</feature>
<dbReference type="GO" id="GO:1902936">
    <property type="term" value="F:phosphatidylinositol bisphosphate binding"/>
    <property type="evidence" value="ECO:0007669"/>
    <property type="project" value="TreeGrafter"/>
</dbReference>
<dbReference type="AlphaFoldDB" id="A0A336LY11"/>
<dbReference type="GO" id="GO:0016020">
    <property type="term" value="C:membrane"/>
    <property type="evidence" value="ECO:0007669"/>
    <property type="project" value="TreeGrafter"/>
</dbReference>
<name>A0A336LY11_CULSO</name>
<dbReference type="InterPro" id="IPR036273">
    <property type="entry name" value="CRAL/TRIO_N_dom_sf"/>
</dbReference>
<accession>A0A336LY11</accession>
<evidence type="ECO:0000313" key="4">
    <source>
        <dbReference type="EMBL" id="SSX22690.1"/>
    </source>
</evidence>
<dbReference type="Pfam" id="PF00650">
    <property type="entry name" value="CRAL_TRIO"/>
    <property type="match status" value="1"/>
</dbReference>